<reference evidence="1 2" key="1">
    <citation type="submission" date="2020-08" db="EMBL/GenBank/DDBJ databases">
        <title>Genomic Encyclopedia of Type Strains, Phase IV (KMG-IV): sequencing the most valuable type-strain genomes for metagenomic binning, comparative biology and taxonomic classification.</title>
        <authorList>
            <person name="Goeker M."/>
        </authorList>
    </citation>
    <scope>NUCLEOTIDE SEQUENCE [LARGE SCALE GENOMIC DNA]</scope>
    <source>
        <strain evidence="1 2">DSM 21319</strain>
    </source>
</reference>
<accession>A0A7W7YRZ9</accession>
<sequence>MTTPSTAARASRLTVLCRGATPASRQARFSSDEPLPAGEAERASRLAGTLGRFEAVLHGPEASAAQTAAAFAPDAVACPALADVDFGRWTGRTLADIAAEAPQDLRRWMANPAAAPHGGESFETAQARAAVWLESLHGTGGHRLAVTHPVILKLLFAHVLGAPLSSVWRIDAEPFCLLSLSSEGTRWALRGFGPAIR</sequence>
<dbReference type="SUPFAM" id="SSF53254">
    <property type="entry name" value="Phosphoglycerate mutase-like"/>
    <property type="match status" value="1"/>
</dbReference>
<protein>
    <submittedName>
        <fullName evidence="1">Broad specificity phosphatase PhoE</fullName>
    </submittedName>
</protein>
<gene>
    <name evidence="1" type="ORF">HNQ66_000644</name>
</gene>
<organism evidence="1 2">
    <name type="scientific">Shinella fusca</name>
    <dbReference type="NCBI Taxonomy" id="544480"/>
    <lineage>
        <taxon>Bacteria</taxon>
        <taxon>Pseudomonadati</taxon>
        <taxon>Pseudomonadota</taxon>
        <taxon>Alphaproteobacteria</taxon>
        <taxon>Hyphomicrobiales</taxon>
        <taxon>Rhizobiaceae</taxon>
        <taxon>Shinella</taxon>
    </lineage>
</organism>
<name>A0A7W7YRZ9_9HYPH</name>
<dbReference type="Pfam" id="PF00300">
    <property type="entry name" value="His_Phos_1"/>
    <property type="match status" value="1"/>
</dbReference>
<dbReference type="RefSeq" id="WP_184140773.1">
    <property type="nucleotide sequence ID" value="NZ_JACHIK010000002.1"/>
</dbReference>
<dbReference type="EMBL" id="JACHIK010000002">
    <property type="protein sequence ID" value="MBB5041261.1"/>
    <property type="molecule type" value="Genomic_DNA"/>
</dbReference>
<dbReference type="InterPro" id="IPR029033">
    <property type="entry name" value="His_PPase_superfam"/>
</dbReference>
<keyword evidence="2" id="KW-1185">Reference proteome</keyword>
<dbReference type="AlphaFoldDB" id="A0A7W7YRZ9"/>
<proteinExistence type="predicted"/>
<dbReference type="InterPro" id="IPR013078">
    <property type="entry name" value="His_Pase_superF_clade-1"/>
</dbReference>
<dbReference type="Proteomes" id="UP000535406">
    <property type="component" value="Unassembled WGS sequence"/>
</dbReference>
<evidence type="ECO:0000313" key="2">
    <source>
        <dbReference type="Proteomes" id="UP000535406"/>
    </source>
</evidence>
<evidence type="ECO:0000313" key="1">
    <source>
        <dbReference type="EMBL" id="MBB5041261.1"/>
    </source>
</evidence>
<dbReference type="Gene3D" id="3.40.50.1240">
    <property type="entry name" value="Phosphoglycerate mutase-like"/>
    <property type="match status" value="1"/>
</dbReference>
<comment type="caution">
    <text evidence="1">The sequence shown here is derived from an EMBL/GenBank/DDBJ whole genome shotgun (WGS) entry which is preliminary data.</text>
</comment>